<evidence type="ECO:0000259" key="4">
    <source>
        <dbReference type="PROSITE" id="PS50240"/>
    </source>
</evidence>
<keyword evidence="3" id="KW-0645">Protease</keyword>
<dbReference type="PROSITE" id="PS50240">
    <property type="entry name" value="TRYPSIN_DOM"/>
    <property type="match status" value="1"/>
</dbReference>
<evidence type="ECO:0000256" key="1">
    <source>
        <dbReference type="ARBA" id="ARBA00023157"/>
    </source>
</evidence>
<sequence length="249" mass="26904">MGAIGWLAFATTYVFKCGSSLISSRFVLTAAHCSRASDRDSTITDPVPKVVRLGDKNIINSFSGGLLITDDKIVSIIVHPQYAPPKKYYDIALMKLENEVHFTKYTQPACMWTKFDTSSLGPTATLTGWGVVETHGKTTSPELQAAVVDLIDSDTCNQLLKSSCNRNWCGVRDDQLCAGKLAGGVDACQGDSGGPLQVQLPIHLEAGTMHYVIGVTSFGIGCALPNLPGIYTRVSSYLDWIEPIVWPDS</sequence>
<evidence type="ECO:0000313" key="6">
    <source>
        <dbReference type="Proteomes" id="UP000648187"/>
    </source>
</evidence>
<dbReference type="PROSITE" id="PS00134">
    <property type="entry name" value="TRYPSIN_HIS"/>
    <property type="match status" value="1"/>
</dbReference>
<dbReference type="AlphaFoldDB" id="A0A835L6S8"/>
<dbReference type="Pfam" id="PF00089">
    <property type="entry name" value="Trypsin"/>
    <property type="match status" value="1"/>
</dbReference>
<name>A0A835L6S8_SPOEX</name>
<dbReference type="FunFam" id="2.40.10.10:FF:000002">
    <property type="entry name" value="Transmembrane protease serine"/>
    <property type="match status" value="1"/>
</dbReference>
<dbReference type="InterPro" id="IPR001254">
    <property type="entry name" value="Trypsin_dom"/>
</dbReference>
<dbReference type="Gene3D" id="2.40.10.10">
    <property type="entry name" value="Trypsin-like serine proteases"/>
    <property type="match status" value="2"/>
</dbReference>
<dbReference type="PANTHER" id="PTHR24252:SF7">
    <property type="entry name" value="HYALIN"/>
    <property type="match status" value="1"/>
</dbReference>
<keyword evidence="3" id="KW-0720">Serine protease</keyword>
<gene>
    <name evidence="5" type="ORF">HW555_003707</name>
</gene>
<keyword evidence="3" id="KW-0378">Hydrolase</keyword>
<feature type="domain" description="Peptidase S1" evidence="4">
    <location>
        <begin position="1"/>
        <end position="246"/>
    </location>
</feature>
<reference evidence="5" key="1">
    <citation type="submission" date="2020-08" db="EMBL/GenBank/DDBJ databases">
        <title>Spodoptera exigua strain:BAW_Kor-Di-RS1 Genome sequencing and assembly.</title>
        <authorList>
            <person name="Kim J."/>
            <person name="Nam H.Y."/>
            <person name="Kwon M."/>
            <person name="Choi J.H."/>
            <person name="Cho S.R."/>
            <person name="Kim G.-H."/>
        </authorList>
    </citation>
    <scope>NUCLEOTIDE SEQUENCE</scope>
    <source>
        <strain evidence="5">BAW_Kor-Di-RS1</strain>
        <tissue evidence="5">Whole-body</tissue>
    </source>
</reference>
<dbReference type="InterPro" id="IPR018114">
    <property type="entry name" value="TRYPSIN_HIS"/>
</dbReference>
<proteinExistence type="inferred from homology"/>
<dbReference type="GO" id="GO:0006508">
    <property type="term" value="P:proteolysis"/>
    <property type="evidence" value="ECO:0007669"/>
    <property type="project" value="UniProtKB-KW"/>
</dbReference>
<evidence type="ECO:0000256" key="2">
    <source>
        <dbReference type="ARBA" id="ARBA00024195"/>
    </source>
</evidence>
<evidence type="ECO:0000256" key="3">
    <source>
        <dbReference type="RuleBase" id="RU363034"/>
    </source>
</evidence>
<dbReference type="PANTHER" id="PTHR24252">
    <property type="entry name" value="ACROSIN-RELATED"/>
    <property type="match status" value="1"/>
</dbReference>
<dbReference type="GO" id="GO:0004252">
    <property type="term" value="F:serine-type endopeptidase activity"/>
    <property type="evidence" value="ECO:0007669"/>
    <property type="project" value="InterPro"/>
</dbReference>
<dbReference type="EMBL" id="JACKWZ010000038">
    <property type="protein sequence ID" value="KAF9419874.1"/>
    <property type="molecule type" value="Genomic_DNA"/>
</dbReference>
<dbReference type="PRINTS" id="PR00722">
    <property type="entry name" value="CHYMOTRYPSIN"/>
</dbReference>
<keyword evidence="6" id="KW-1185">Reference proteome</keyword>
<protein>
    <recommendedName>
        <fullName evidence="4">Peptidase S1 domain-containing protein</fullName>
    </recommendedName>
</protein>
<comment type="caution">
    <text evidence="5">The sequence shown here is derived from an EMBL/GenBank/DDBJ whole genome shotgun (WGS) entry which is preliminary data.</text>
</comment>
<dbReference type="SMART" id="SM00020">
    <property type="entry name" value="Tryp_SPc"/>
    <property type="match status" value="1"/>
</dbReference>
<dbReference type="CDD" id="cd00190">
    <property type="entry name" value="Tryp_SPc"/>
    <property type="match status" value="1"/>
</dbReference>
<evidence type="ECO:0000313" key="5">
    <source>
        <dbReference type="EMBL" id="KAF9419874.1"/>
    </source>
</evidence>
<dbReference type="SUPFAM" id="SSF50494">
    <property type="entry name" value="Trypsin-like serine proteases"/>
    <property type="match status" value="1"/>
</dbReference>
<comment type="similarity">
    <text evidence="2">Belongs to the peptidase S1 family. CLIP subfamily.</text>
</comment>
<dbReference type="InterPro" id="IPR033116">
    <property type="entry name" value="TRYPSIN_SER"/>
</dbReference>
<keyword evidence="1" id="KW-1015">Disulfide bond</keyword>
<dbReference type="InterPro" id="IPR009003">
    <property type="entry name" value="Peptidase_S1_PA"/>
</dbReference>
<dbReference type="InterPro" id="IPR001314">
    <property type="entry name" value="Peptidase_S1A"/>
</dbReference>
<dbReference type="Proteomes" id="UP000648187">
    <property type="component" value="Unassembled WGS sequence"/>
</dbReference>
<dbReference type="InterPro" id="IPR043504">
    <property type="entry name" value="Peptidase_S1_PA_chymotrypsin"/>
</dbReference>
<organism evidence="5 6">
    <name type="scientific">Spodoptera exigua</name>
    <name type="common">Beet armyworm</name>
    <name type="synonym">Noctua fulgens</name>
    <dbReference type="NCBI Taxonomy" id="7107"/>
    <lineage>
        <taxon>Eukaryota</taxon>
        <taxon>Metazoa</taxon>
        <taxon>Ecdysozoa</taxon>
        <taxon>Arthropoda</taxon>
        <taxon>Hexapoda</taxon>
        <taxon>Insecta</taxon>
        <taxon>Pterygota</taxon>
        <taxon>Neoptera</taxon>
        <taxon>Endopterygota</taxon>
        <taxon>Lepidoptera</taxon>
        <taxon>Glossata</taxon>
        <taxon>Ditrysia</taxon>
        <taxon>Noctuoidea</taxon>
        <taxon>Noctuidae</taxon>
        <taxon>Amphipyrinae</taxon>
        <taxon>Spodoptera</taxon>
    </lineage>
</organism>
<dbReference type="PROSITE" id="PS00135">
    <property type="entry name" value="TRYPSIN_SER"/>
    <property type="match status" value="1"/>
</dbReference>
<accession>A0A835L6S8</accession>